<keyword evidence="1" id="KW-0805">Transcription regulation</keyword>
<dbReference type="PANTHER" id="PTHR30437">
    <property type="entry name" value="TRANSCRIPTION ELONGATION FACTOR GREA"/>
    <property type="match status" value="1"/>
</dbReference>
<keyword evidence="3" id="KW-1185">Reference proteome</keyword>
<dbReference type="InterPro" id="IPR023459">
    <property type="entry name" value="Tscrpt_elong_fac_GreA/B_fam"/>
</dbReference>
<dbReference type="NCBIfam" id="TIGR01461">
    <property type="entry name" value="greB"/>
    <property type="match status" value="1"/>
</dbReference>
<sequence length="204" mass="22935">MRVLAVRGKARLEKGFKMNAAGLRELHPTDEQNEVGLEQFQIPVGAKNYITPAGYRKLKTELLDLLDHERPDVVRTVAWAAANGDRSENADYIYGKRRLRAIDKRIRFLTQRLDQAQIVDSRCQENLDQVFFGAMVTYALEDGAEHSVTIVGVDEINLEQGYVSWVAPIARALLKAKLGDLVTLQTPTGTVQIEVLKIQYPDQS</sequence>
<keyword evidence="1" id="KW-0804">Transcription</keyword>
<evidence type="ECO:0000313" key="3">
    <source>
        <dbReference type="Proteomes" id="UP000282597"/>
    </source>
</evidence>
<name>A0A2Z6ETA9_9BURK</name>
<dbReference type="FunFam" id="3.10.50.30:FF:000001">
    <property type="entry name" value="Transcription elongation factor GreA"/>
    <property type="match status" value="1"/>
</dbReference>
<reference evidence="2 3" key="1">
    <citation type="journal article" date="2018" name="Microbes Environ.">
        <title>Comparative Genomic Insights into Endofungal Lifestyles of Two Bacterial Endosymbionts, Mycoavidus cysteinexigens and Burkholderia rhizoxinica.</title>
        <authorList>
            <person name="Sharmin D."/>
            <person name="Guo Y."/>
            <person name="Nishizawa T."/>
            <person name="Ohshima S."/>
            <person name="Sato Y."/>
            <person name="Takashima Y."/>
            <person name="Narisawa K."/>
            <person name="Ohta H."/>
        </authorList>
    </citation>
    <scope>NUCLEOTIDE SEQUENCE [LARGE SCALE GENOMIC DNA]</scope>
    <source>
        <strain evidence="2 3">B1-EB</strain>
    </source>
</reference>
<dbReference type="InterPro" id="IPR001437">
    <property type="entry name" value="Tscrpt_elong_fac_GreA/B_C"/>
</dbReference>
<dbReference type="PANTHER" id="PTHR30437:SF6">
    <property type="entry name" value="TRANSCRIPTION ELONGATION FACTOR GREB"/>
    <property type="match status" value="1"/>
</dbReference>
<dbReference type="EMBL" id="AP018150">
    <property type="protein sequence ID" value="BBE08654.1"/>
    <property type="molecule type" value="Genomic_DNA"/>
</dbReference>
<keyword evidence="1" id="KW-0238">DNA-binding</keyword>
<gene>
    <name evidence="1" type="primary">greB</name>
    <name evidence="2" type="ORF">MCB1EB_0493</name>
</gene>
<dbReference type="Gene3D" id="1.10.287.180">
    <property type="entry name" value="Transcription elongation factor, GreA/GreB, N-terminal domain"/>
    <property type="match status" value="1"/>
</dbReference>
<dbReference type="FunFam" id="1.10.287.180:FF:000001">
    <property type="entry name" value="Transcription elongation factor GreA"/>
    <property type="match status" value="1"/>
</dbReference>
<dbReference type="InterPro" id="IPR028624">
    <property type="entry name" value="Tscrpt_elong_fac_GreA/B"/>
</dbReference>
<dbReference type="Gene3D" id="3.10.50.30">
    <property type="entry name" value="Transcription elongation factor, GreA/GreB, C-terminal domain"/>
    <property type="match status" value="1"/>
</dbReference>
<proteinExistence type="inferred from homology"/>
<keyword evidence="2" id="KW-0251">Elongation factor</keyword>
<comment type="similarity">
    <text evidence="1">Belongs to the GreA/GreB family. GreB subfamily.</text>
</comment>
<dbReference type="Pfam" id="PF03449">
    <property type="entry name" value="GreA_GreB_N"/>
    <property type="match status" value="1"/>
</dbReference>
<dbReference type="SUPFAM" id="SSF46557">
    <property type="entry name" value="GreA transcript cleavage protein, N-terminal domain"/>
    <property type="match status" value="1"/>
</dbReference>
<evidence type="ECO:0000313" key="2">
    <source>
        <dbReference type="EMBL" id="BBE08654.1"/>
    </source>
</evidence>
<accession>A0A2Z6ETA9</accession>
<dbReference type="GO" id="GO:0003677">
    <property type="term" value="F:DNA binding"/>
    <property type="evidence" value="ECO:0007669"/>
    <property type="project" value="UniProtKB-UniRule"/>
</dbReference>
<organism evidence="2 3">
    <name type="scientific">Mycoavidus cysteinexigens</name>
    <dbReference type="NCBI Taxonomy" id="1553431"/>
    <lineage>
        <taxon>Bacteria</taxon>
        <taxon>Pseudomonadati</taxon>
        <taxon>Pseudomonadota</taxon>
        <taxon>Betaproteobacteria</taxon>
        <taxon>Burkholderiales</taxon>
        <taxon>Burkholderiaceae</taxon>
        <taxon>Mycoavidus</taxon>
    </lineage>
</organism>
<dbReference type="InterPro" id="IPR018151">
    <property type="entry name" value="TF_GreA/GreB_CS"/>
</dbReference>
<dbReference type="NCBIfam" id="NF002506">
    <property type="entry name" value="PRK01885.1"/>
    <property type="match status" value="1"/>
</dbReference>
<dbReference type="GO" id="GO:0006354">
    <property type="term" value="P:DNA-templated transcription elongation"/>
    <property type="evidence" value="ECO:0007669"/>
    <property type="project" value="TreeGrafter"/>
</dbReference>
<evidence type="ECO:0000256" key="1">
    <source>
        <dbReference type="HAMAP-Rule" id="MF_00930"/>
    </source>
</evidence>
<dbReference type="InterPro" id="IPR022691">
    <property type="entry name" value="Tscrpt_elong_fac_GreA/B_N"/>
</dbReference>
<dbReference type="AlphaFoldDB" id="A0A2Z6ETA9"/>
<dbReference type="Proteomes" id="UP000282597">
    <property type="component" value="Chromosome"/>
</dbReference>
<dbReference type="InterPro" id="IPR006358">
    <property type="entry name" value="Tscrpt_elong_fac_GreB"/>
</dbReference>
<dbReference type="Pfam" id="PF01272">
    <property type="entry name" value="GreA_GreB"/>
    <property type="match status" value="1"/>
</dbReference>
<protein>
    <recommendedName>
        <fullName evidence="1">Transcription elongation factor GreB</fullName>
    </recommendedName>
    <alternativeName>
        <fullName evidence="1">Transcript cleavage factor GreB</fullName>
    </alternativeName>
</protein>
<dbReference type="HAMAP" id="MF_00930">
    <property type="entry name" value="GreB"/>
    <property type="match status" value="1"/>
</dbReference>
<dbReference type="GO" id="GO:0003746">
    <property type="term" value="F:translation elongation factor activity"/>
    <property type="evidence" value="ECO:0007669"/>
    <property type="project" value="UniProtKB-KW"/>
</dbReference>
<comment type="function">
    <text evidence="1">Necessary for efficient RNA polymerase transcription elongation past template-encoded arresting sites. The arresting sites in DNA have the property of trapping a certain fraction of elongating RNA polymerases that pass through, resulting in locked ternary complexes. Cleavage of the nascent transcript by cleavage factors such as GreA or GreB allows the resumption of elongation from the new 3'terminus. GreB releases sequences of up to 9 nucleotides in length.</text>
</comment>
<keyword evidence="2" id="KW-0648">Protein biosynthesis</keyword>
<dbReference type="InterPro" id="IPR036805">
    <property type="entry name" value="Tscrpt_elong_fac_GreA/B_N_sf"/>
</dbReference>
<dbReference type="SUPFAM" id="SSF54534">
    <property type="entry name" value="FKBP-like"/>
    <property type="match status" value="1"/>
</dbReference>
<dbReference type="HAMAP" id="MF_00105">
    <property type="entry name" value="GreA_GreB"/>
    <property type="match status" value="1"/>
</dbReference>
<dbReference type="KEGG" id="mcys:MCB1EB_0493"/>
<dbReference type="GO" id="GO:0032784">
    <property type="term" value="P:regulation of DNA-templated transcription elongation"/>
    <property type="evidence" value="ECO:0007669"/>
    <property type="project" value="UniProtKB-UniRule"/>
</dbReference>
<dbReference type="InterPro" id="IPR036953">
    <property type="entry name" value="GreA/GreB_C_sf"/>
</dbReference>
<dbReference type="GO" id="GO:0070063">
    <property type="term" value="F:RNA polymerase binding"/>
    <property type="evidence" value="ECO:0007669"/>
    <property type="project" value="InterPro"/>
</dbReference>
<dbReference type="PROSITE" id="PS00829">
    <property type="entry name" value="GREAB_1"/>
    <property type="match status" value="1"/>
</dbReference>